<organism evidence="2 3">
    <name type="scientific">Pseudoxanthomonas wuyuanensis</name>
    <dbReference type="NCBI Taxonomy" id="1073196"/>
    <lineage>
        <taxon>Bacteria</taxon>
        <taxon>Pseudomonadati</taxon>
        <taxon>Pseudomonadota</taxon>
        <taxon>Gammaproteobacteria</taxon>
        <taxon>Lysobacterales</taxon>
        <taxon>Lysobacteraceae</taxon>
        <taxon>Pseudoxanthomonas</taxon>
    </lineage>
</organism>
<keyword evidence="3" id="KW-1185">Reference proteome</keyword>
<protein>
    <submittedName>
        <fullName evidence="2">L-ascorbate metabolism protein UlaG, beta-lactamase superfamily</fullName>
    </submittedName>
</protein>
<evidence type="ECO:0000259" key="1">
    <source>
        <dbReference type="Pfam" id="PF12706"/>
    </source>
</evidence>
<dbReference type="PANTHER" id="PTHR43546">
    <property type="entry name" value="UPF0173 METAL-DEPENDENT HYDROLASE MJ1163-RELATED"/>
    <property type="match status" value="1"/>
</dbReference>
<dbReference type="Pfam" id="PF12706">
    <property type="entry name" value="Lactamase_B_2"/>
    <property type="match status" value="1"/>
</dbReference>
<proteinExistence type="predicted"/>
<dbReference type="InterPro" id="IPR036866">
    <property type="entry name" value="RibonucZ/Hydroxyglut_hydro"/>
</dbReference>
<gene>
    <name evidence="2" type="ORF">SAMN06296416_101336</name>
</gene>
<dbReference type="InterPro" id="IPR050114">
    <property type="entry name" value="UPF0173_UPF0282_UlaG_hydrolase"/>
</dbReference>
<accession>A0A286CWU6</accession>
<dbReference type="Proteomes" id="UP000219374">
    <property type="component" value="Unassembled WGS sequence"/>
</dbReference>
<evidence type="ECO:0000313" key="3">
    <source>
        <dbReference type="Proteomes" id="UP000219374"/>
    </source>
</evidence>
<dbReference type="SUPFAM" id="SSF56281">
    <property type="entry name" value="Metallo-hydrolase/oxidoreductase"/>
    <property type="match status" value="1"/>
</dbReference>
<dbReference type="AlphaFoldDB" id="A0A286CWU6"/>
<dbReference type="RefSeq" id="WP_097120137.1">
    <property type="nucleotide sequence ID" value="NZ_OCND01000001.1"/>
</dbReference>
<reference evidence="2 3" key="1">
    <citation type="submission" date="2017-09" db="EMBL/GenBank/DDBJ databases">
        <authorList>
            <person name="Ehlers B."/>
            <person name="Leendertz F.H."/>
        </authorList>
    </citation>
    <scope>NUCLEOTIDE SEQUENCE [LARGE SCALE GENOMIC DNA]</scope>
    <source>
        <strain evidence="2 3">CGMCC 1.10978</strain>
    </source>
</reference>
<dbReference type="OrthoDB" id="9805728at2"/>
<dbReference type="InterPro" id="IPR001279">
    <property type="entry name" value="Metallo-B-lactamas"/>
</dbReference>
<sequence length="284" mass="30377">MTRGPSAGGIGRRGFLKGGIAAAVSLGLGVPAVRATGNDALRVQRLAWAGIRLQLANATLFVDPLIDPNIWASALADPMVAVDDAVGDSYVLVTHRHPDHYDASAVAAALRNGGTLVHAEGTSFHPLPANVRERLSPPWEPQLLGDFTATPVPAVDGYGDRQVSWVVSAGGRRIFHGGDTMWHGNWWRIGRQFGRFDAVFLPVNGARFSWRKPASDESAVLTPEQAMSAATILGARYLVPIHYGVSGAEGYAEVDDVLGRLQRAAAPGGPQVRILRPGEWLDWD</sequence>
<dbReference type="EMBL" id="OCND01000001">
    <property type="protein sequence ID" value="SOD50844.1"/>
    <property type="molecule type" value="Genomic_DNA"/>
</dbReference>
<evidence type="ECO:0000313" key="2">
    <source>
        <dbReference type="EMBL" id="SOD50844.1"/>
    </source>
</evidence>
<name>A0A286CWU6_9GAMM</name>
<feature type="domain" description="Metallo-beta-lactamase" evidence="1">
    <location>
        <begin position="61"/>
        <end position="243"/>
    </location>
</feature>
<dbReference type="PROSITE" id="PS51318">
    <property type="entry name" value="TAT"/>
    <property type="match status" value="1"/>
</dbReference>
<dbReference type="PANTHER" id="PTHR43546:SF3">
    <property type="entry name" value="UPF0173 METAL-DEPENDENT HYDROLASE MJ1163"/>
    <property type="match status" value="1"/>
</dbReference>
<dbReference type="InterPro" id="IPR006311">
    <property type="entry name" value="TAT_signal"/>
</dbReference>
<dbReference type="Gene3D" id="3.60.15.10">
    <property type="entry name" value="Ribonuclease Z/Hydroxyacylglutathione hydrolase-like"/>
    <property type="match status" value="1"/>
</dbReference>